<sequence>MTATMERDEWFDRVAKLPEPDRSAMLKWAEQQITRRTSLATCATPAELARSVDPEYVITPAIEYLAREVEDATTTRRGRLMITMPPQEGKTSLVAVWTVIRALQRNPDTRIILASYSQELAEQAAAMARNIIAQYGSDSIDPLTGLPGDDYLGISLASDKSSAAHWRIKGHKGGLVAVGLNGTITGRPADLIIVDDPLKGMTASDSAAERKKVIATFQGDLTTRLSATAPMILIQTRWNEADLAGWLLAREDEREKEGLERRWRYVNIPAQSEAKIPDALDREPGEWMVSARGRTISDWEEIKRDVGERVFYALYQGMPTPTTGGLFSPSWFERYRVAATGHTTYRIVSVDPAEKGTRDEAGIIGVQSNESGLVMWTHDWSGHMQSDEWARQAVILALSMQAQEITFEAYTTEQTYKRVIRQAWHDVRDQAKLIRRYRGNMDLAAAELNLSPRAPADPDKALHQLSGLKIPDQIDPPFRIYGYRGTGDKVARATGARQAASTGRLAILDQLPMLERQAVTWQMGQNSPDRMDAAVNGYERIMQLRGEKSVIAVPGDRPMQARQGSAIVSQMGTLMTPRDMI</sequence>
<proteinExistence type="predicted"/>
<evidence type="ECO:0000313" key="2">
    <source>
        <dbReference type="Proteomes" id="UP000821895"/>
    </source>
</evidence>
<dbReference type="Gene3D" id="3.40.50.300">
    <property type="entry name" value="P-loop containing nucleotide triphosphate hydrolases"/>
    <property type="match status" value="1"/>
</dbReference>
<dbReference type="KEGG" id="vg:77951758"/>
<organism evidence="1 2">
    <name type="scientific">Gordonia phage Clawz</name>
    <dbReference type="NCBI Taxonomy" id="2743910"/>
    <lineage>
        <taxon>Viruses</taxon>
        <taxon>Duplodnaviria</taxon>
        <taxon>Heunggongvirae</taxon>
        <taxon>Uroviricota</taxon>
        <taxon>Caudoviricetes</taxon>
        <taxon>Clawzvirus</taxon>
        <taxon>Clawzvirus clawz</taxon>
    </lineage>
</organism>
<dbReference type="Pfam" id="PF03237">
    <property type="entry name" value="Terminase_6N"/>
    <property type="match status" value="1"/>
</dbReference>
<dbReference type="Proteomes" id="UP000821895">
    <property type="component" value="Segment"/>
</dbReference>
<dbReference type="RefSeq" id="YP_010675431.1">
    <property type="nucleotide sequence ID" value="NC_071004.1"/>
</dbReference>
<dbReference type="InterPro" id="IPR027417">
    <property type="entry name" value="P-loop_NTPase"/>
</dbReference>
<dbReference type="GeneID" id="77951758"/>
<evidence type="ECO:0000313" key="1">
    <source>
        <dbReference type="EMBL" id="QKY79914.1"/>
    </source>
</evidence>
<accession>A0AAE7K677</accession>
<keyword evidence="2" id="KW-1185">Reference proteome</keyword>
<name>A0AAE7K677_9CAUD</name>
<protein>
    <submittedName>
        <fullName evidence="1">Terminase</fullName>
    </submittedName>
</protein>
<dbReference type="EMBL" id="MT498058">
    <property type="protein sequence ID" value="QKY79914.1"/>
    <property type="molecule type" value="Genomic_DNA"/>
</dbReference>
<reference evidence="1" key="1">
    <citation type="submission" date="2020-05" db="EMBL/GenBank/DDBJ databases">
        <authorList>
            <person name="Conneilly E.M."/>
            <person name="Corace M.L."/>
            <person name="Daly D."/>
            <person name="Dejene M.A."/>
            <person name="Deng Y."/>
            <person name="Kelly J.M."/>
            <person name="Masiello C.S."/>
            <person name="McDonough D."/>
            <person name="Musser E."/>
            <person name="Pecorale A.L."/>
            <person name="Ray R.F."/>
            <person name="Regan I.M."/>
            <person name="Shedd N.A."/>
            <person name="Tatone J.R."/>
            <person name="Tocci C.W."/>
            <person name="Zarate C.M."/>
            <person name="Whitefleet-Smith J.L."/>
            <person name="Garlena R.A."/>
            <person name="Russell D.A."/>
            <person name="Pope W.H."/>
            <person name="Jacobs-Sera D."/>
            <person name="Hatfull G.F."/>
        </authorList>
    </citation>
    <scope>NUCLEOTIDE SEQUENCE</scope>
</reference>
<gene>
    <name evidence="1" type="primary">2</name>
    <name evidence="1" type="ORF">SEA_CLAWZ_2</name>
</gene>